<proteinExistence type="predicted"/>
<dbReference type="GO" id="GO:0005975">
    <property type="term" value="P:carbohydrate metabolic process"/>
    <property type="evidence" value="ECO:0007669"/>
    <property type="project" value="InterPro"/>
</dbReference>
<dbReference type="GO" id="GO:0016810">
    <property type="term" value="F:hydrolase activity, acting on carbon-nitrogen (but not peptide) bonds"/>
    <property type="evidence" value="ECO:0007669"/>
    <property type="project" value="InterPro"/>
</dbReference>
<evidence type="ECO:0000259" key="1">
    <source>
        <dbReference type="PROSITE" id="PS51677"/>
    </source>
</evidence>
<dbReference type="PANTHER" id="PTHR43123">
    <property type="entry name" value="POLYSACCHARIDE DEACETYLASE-RELATED"/>
    <property type="match status" value="1"/>
</dbReference>
<dbReference type="PANTHER" id="PTHR43123:SF4">
    <property type="entry name" value="POLYSACCHARIDE DEACETYLASE"/>
    <property type="match status" value="1"/>
</dbReference>
<sequence>VPAERGIVGMDHPHYEWNPITTRPSIKWPSGDRVALAVVVNLECIEQEPPEGAYHLPSLYSRGVPDYRNMSHRDYGHRVGIFRVLDVLEKYGIKPTMALDAVTIINYPWLVKYISERDCEVIAHGISLSQIISSHMTEESERSYIKETMDVIEKGFASRPKGW</sequence>
<protein>
    <recommendedName>
        <fullName evidence="1">NodB homology domain-containing protein</fullName>
    </recommendedName>
</protein>
<dbReference type="Gene3D" id="3.20.20.370">
    <property type="entry name" value="Glycoside hydrolase/deacetylase"/>
    <property type="match status" value="1"/>
</dbReference>
<dbReference type="Pfam" id="PF01522">
    <property type="entry name" value="Polysacc_deac_1"/>
    <property type="match status" value="1"/>
</dbReference>
<gene>
    <name evidence="2" type="ORF">METZ01_LOCUS206028</name>
</gene>
<dbReference type="SUPFAM" id="SSF88713">
    <property type="entry name" value="Glycoside hydrolase/deacetylase"/>
    <property type="match status" value="1"/>
</dbReference>
<dbReference type="InterPro" id="IPR011330">
    <property type="entry name" value="Glyco_hydro/deAcase_b/a-brl"/>
</dbReference>
<dbReference type="PROSITE" id="PS51677">
    <property type="entry name" value="NODB"/>
    <property type="match status" value="1"/>
</dbReference>
<organism evidence="2">
    <name type="scientific">marine metagenome</name>
    <dbReference type="NCBI Taxonomy" id="408172"/>
    <lineage>
        <taxon>unclassified sequences</taxon>
        <taxon>metagenomes</taxon>
        <taxon>ecological metagenomes</taxon>
    </lineage>
</organism>
<reference evidence="2" key="1">
    <citation type="submission" date="2018-05" db="EMBL/GenBank/DDBJ databases">
        <authorList>
            <person name="Lanie J.A."/>
            <person name="Ng W.-L."/>
            <person name="Kazmierczak K.M."/>
            <person name="Andrzejewski T.M."/>
            <person name="Davidsen T.M."/>
            <person name="Wayne K.J."/>
            <person name="Tettelin H."/>
            <person name="Glass J.I."/>
            <person name="Rusch D."/>
            <person name="Podicherti R."/>
            <person name="Tsui H.-C.T."/>
            <person name="Winkler M.E."/>
        </authorList>
    </citation>
    <scope>NUCLEOTIDE SEQUENCE</scope>
</reference>
<evidence type="ECO:0000313" key="2">
    <source>
        <dbReference type="EMBL" id="SVB53174.1"/>
    </source>
</evidence>
<accession>A0A382ESN5</accession>
<name>A0A382ESN5_9ZZZZ</name>
<feature type="domain" description="NodB homology" evidence="1">
    <location>
        <begin position="67"/>
        <end position="163"/>
    </location>
</feature>
<feature type="non-terminal residue" evidence="2">
    <location>
        <position position="1"/>
    </location>
</feature>
<dbReference type="AlphaFoldDB" id="A0A382ESN5"/>
<dbReference type="InterPro" id="IPR002509">
    <property type="entry name" value="NODB_dom"/>
</dbReference>
<dbReference type="EMBL" id="UINC01045882">
    <property type="protein sequence ID" value="SVB53174.1"/>
    <property type="molecule type" value="Genomic_DNA"/>
</dbReference>
<feature type="non-terminal residue" evidence="2">
    <location>
        <position position="163"/>
    </location>
</feature>